<feature type="region of interest" description="Disordered" evidence="1">
    <location>
        <begin position="30"/>
        <end position="60"/>
    </location>
</feature>
<evidence type="ECO:0000313" key="4">
    <source>
        <dbReference type="Proteomes" id="UP001595712"/>
    </source>
</evidence>
<organism evidence="3 4">
    <name type="scientific">Glycomyces rhizosphaerae</name>
    <dbReference type="NCBI Taxonomy" id="2054422"/>
    <lineage>
        <taxon>Bacteria</taxon>
        <taxon>Bacillati</taxon>
        <taxon>Actinomycetota</taxon>
        <taxon>Actinomycetes</taxon>
        <taxon>Glycomycetales</taxon>
        <taxon>Glycomycetaceae</taxon>
        <taxon>Glycomyces</taxon>
    </lineage>
</organism>
<evidence type="ECO:0000313" key="3">
    <source>
        <dbReference type="EMBL" id="MFC3492387.1"/>
    </source>
</evidence>
<comment type="caution">
    <text evidence="3">The sequence shown here is derived from an EMBL/GenBank/DDBJ whole genome shotgun (WGS) entry which is preliminary data.</text>
</comment>
<feature type="region of interest" description="Disordered" evidence="1">
    <location>
        <begin position="73"/>
        <end position="106"/>
    </location>
</feature>
<name>A0ABV7PUZ1_9ACTN</name>
<proteinExistence type="predicted"/>
<sequence length="137" mass="14739">MRLRHRFRIYPSPTEADSLARAREVAEGSLPDNGRAVGLDLGPTSFTTDSNGGKVPAPQPLRAAERRLARAHRALARKRPGSANREKARSAVAAPHPAVSGTRTDRLSSKIISENQAVVVEDLCVKGLARTRPAECP</sequence>
<feature type="domain" description="Probable transposase IS891/IS1136/IS1341" evidence="2">
    <location>
        <begin position="31"/>
        <end position="130"/>
    </location>
</feature>
<keyword evidence="4" id="KW-1185">Reference proteome</keyword>
<dbReference type="EMBL" id="JBHRWO010000007">
    <property type="protein sequence ID" value="MFC3492387.1"/>
    <property type="molecule type" value="Genomic_DNA"/>
</dbReference>
<gene>
    <name evidence="3" type="ORF">ACFO8M_07815</name>
</gene>
<reference evidence="4" key="1">
    <citation type="journal article" date="2019" name="Int. J. Syst. Evol. Microbiol.">
        <title>The Global Catalogue of Microorganisms (GCM) 10K type strain sequencing project: providing services to taxonomists for standard genome sequencing and annotation.</title>
        <authorList>
            <consortium name="The Broad Institute Genomics Platform"/>
            <consortium name="The Broad Institute Genome Sequencing Center for Infectious Disease"/>
            <person name="Wu L."/>
            <person name="Ma J."/>
        </authorList>
    </citation>
    <scope>NUCLEOTIDE SEQUENCE [LARGE SCALE GENOMIC DNA]</scope>
    <source>
        <strain evidence="4">CGMCC 4.7396</strain>
    </source>
</reference>
<dbReference type="Pfam" id="PF01385">
    <property type="entry name" value="OrfB_IS605"/>
    <property type="match status" value="1"/>
</dbReference>
<dbReference type="Proteomes" id="UP001595712">
    <property type="component" value="Unassembled WGS sequence"/>
</dbReference>
<dbReference type="RefSeq" id="WP_387972898.1">
    <property type="nucleotide sequence ID" value="NZ_JBHRWO010000007.1"/>
</dbReference>
<evidence type="ECO:0000259" key="2">
    <source>
        <dbReference type="Pfam" id="PF01385"/>
    </source>
</evidence>
<dbReference type="InterPro" id="IPR001959">
    <property type="entry name" value="Transposase"/>
</dbReference>
<protein>
    <submittedName>
        <fullName evidence="3">Transposase</fullName>
    </submittedName>
</protein>
<evidence type="ECO:0000256" key="1">
    <source>
        <dbReference type="SAM" id="MobiDB-lite"/>
    </source>
</evidence>
<accession>A0ABV7PUZ1</accession>